<protein>
    <recommendedName>
        <fullName evidence="4">DUF2213 domain-containing protein</fullName>
    </recommendedName>
</protein>
<dbReference type="EMBL" id="JADBGG010000016">
    <property type="protein sequence ID" value="MBE1425637.1"/>
    <property type="molecule type" value="Genomic_DNA"/>
</dbReference>
<dbReference type="RefSeq" id="WP_192623809.1">
    <property type="nucleotide sequence ID" value="NZ_JADBGG010000016.1"/>
</dbReference>
<name>A0ABR9H4K8_9BACT</name>
<evidence type="ECO:0008006" key="4">
    <source>
        <dbReference type="Google" id="ProtNLM"/>
    </source>
</evidence>
<feature type="compositionally biased region" description="Acidic residues" evidence="1">
    <location>
        <begin position="269"/>
        <end position="298"/>
    </location>
</feature>
<evidence type="ECO:0000256" key="1">
    <source>
        <dbReference type="SAM" id="MobiDB-lite"/>
    </source>
</evidence>
<proteinExistence type="predicted"/>
<comment type="caution">
    <text evidence="2">The sequence shown here is derived from an EMBL/GenBank/DDBJ whole genome shotgun (WGS) entry which is preliminary data.</text>
</comment>
<dbReference type="InterPro" id="IPR016913">
    <property type="entry name" value="UCP029215"/>
</dbReference>
<feature type="compositionally biased region" description="Basic and acidic residues" evidence="1">
    <location>
        <begin position="299"/>
        <end position="310"/>
    </location>
</feature>
<dbReference type="Pfam" id="PF09979">
    <property type="entry name" value="DUF2213"/>
    <property type="match status" value="1"/>
</dbReference>
<reference evidence="2 3" key="1">
    <citation type="submission" date="2020-10" db="EMBL/GenBank/DDBJ databases">
        <title>Genomic Encyclopedia of Type Strains, Phase IV (KMG-IV): sequencing the most valuable type-strain genomes for metagenomic binning, comparative biology and taxonomic classification.</title>
        <authorList>
            <person name="Goeker M."/>
        </authorList>
    </citation>
    <scope>NUCLEOTIDE SEQUENCE [LARGE SCALE GENOMIC DNA]</scope>
    <source>
        <strain evidence="2 3">DSM 4194</strain>
    </source>
</reference>
<evidence type="ECO:0000313" key="2">
    <source>
        <dbReference type="EMBL" id="MBE1425637.1"/>
    </source>
</evidence>
<feature type="region of interest" description="Disordered" evidence="1">
    <location>
        <begin position="264"/>
        <end position="310"/>
    </location>
</feature>
<evidence type="ECO:0000313" key="3">
    <source>
        <dbReference type="Proteomes" id="UP000639010"/>
    </source>
</evidence>
<accession>A0ABR9H4K8</accession>
<sequence>MRYHTTSALSENIRITPEGYLLCLDVPVARTGVMHYLPEELPEEIAAHATEETVLVYRLPEDVFAPETVASFEGKPVTVGHPEGFVTPDNWKELACGHAQNVRQGEGEASDLLLADLLITDQEAIFLIAPKQGGKTEDKPLREVSCGYDAEYEEMAPGVGRQFAIVGNHIALVPHGRCGIRCAIQDKESHMPKKKKSGFLDRLLKNPKAKAVLDEAAEEAAKDEEGASEEQQQTATDSDNELLIELNENVKEVLVIGRSLMELLQPKNEDEDPEPGEDEDPQGDEEAEDEDPAADEDDPAKAKDSAAKRKTADAAIVRRAGLLAPGLRFNTSDSACTVKRMSLRSAMKDEAVARVVDGCLRGTAIGKADCLTLDAAFMAASEVVAARNNARTADALAGKRKTEDAKKAVTPADINALNRKFRDSLSGK</sequence>
<dbReference type="Proteomes" id="UP000639010">
    <property type="component" value="Unassembled WGS sequence"/>
</dbReference>
<gene>
    <name evidence="2" type="ORF">H4684_002294</name>
</gene>
<keyword evidence="3" id="KW-1185">Reference proteome</keyword>
<feature type="region of interest" description="Disordered" evidence="1">
    <location>
        <begin position="214"/>
        <end position="241"/>
    </location>
</feature>
<organism evidence="2 3">
    <name type="scientific">Desulfomicrobium macestii</name>
    <dbReference type="NCBI Taxonomy" id="90731"/>
    <lineage>
        <taxon>Bacteria</taxon>
        <taxon>Pseudomonadati</taxon>
        <taxon>Thermodesulfobacteriota</taxon>
        <taxon>Desulfovibrionia</taxon>
        <taxon>Desulfovibrionales</taxon>
        <taxon>Desulfomicrobiaceae</taxon>
        <taxon>Desulfomicrobium</taxon>
    </lineage>
</organism>